<sequence>MHGKTALVTGSTAGIGRETARRLALMGADVILVGRNPERARAAAGELSREAAGRVVALTADLSDMAGQRRLAEQVTERYDRLDVLVNNAGGMNAERRLTRDGVEATFAVNVLAPYALTCLLLPLLRAAGKARVVNLTGGMPDGTIDPGNLQGEKKYLGWTFAHYNQAKTALMAMSHRFASRLEDGEVTVNVAYPGHAYTPGNQATPMRAFPYLYRPAAPLIRLLGPLLLSDMGKASHSSVHLASSPEMEGVTGVYVNARACRAAWPSGALDTQAQQAVWSECERLSGLDPDRDRPVRS</sequence>
<dbReference type="PRINTS" id="PR00081">
    <property type="entry name" value="GDHRDH"/>
</dbReference>
<name>A0A7Y9ER76_9ACTN</name>
<dbReference type="InterPro" id="IPR036291">
    <property type="entry name" value="NAD(P)-bd_dom_sf"/>
</dbReference>
<evidence type="ECO:0000313" key="2">
    <source>
        <dbReference type="EMBL" id="NYD51605.1"/>
    </source>
</evidence>
<proteinExistence type="predicted"/>
<dbReference type="Pfam" id="PF00106">
    <property type="entry name" value="adh_short"/>
    <property type="match status" value="1"/>
</dbReference>
<dbReference type="EMBL" id="JACCBA010000001">
    <property type="protein sequence ID" value="NYD51605.1"/>
    <property type="molecule type" value="Genomic_DNA"/>
</dbReference>
<organism evidence="2 3">
    <name type="scientific">Actinomadura luteofluorescens</name>
    <dbReference type="NCBI Taxonomy" id="46163"/>
    <lineage>
        <taxon>Bacteria</taxon>
        <taxon>Bacillati</taxon>
        <taxon>Actinomycetota</taxon>
        <taxon>Actinomycetes</taxon>
        <taxon>Streptosporangiales</taxon>
        <taxon>Thermomonosporaceae</taxon>
        <taxon>Actinomadura</taxon>
    </lineage>
</organism>
<dbReference type="RefSeq" id="WP_179847972.1">
    <property type="nucleotide sequence ID" value="NZ_JACCBA010000001.1"/>
</dbReference>
<dbReference type="Proteomes" id="UP000529783">
    <property type="component" value="Unassembled WGS sequence"/>
</dbReference>
<evidence type="ECO:0000313" key="3">
    <source>
        <dbReference type="Proteomes" id="UP000529783"/>
    </source>
</evidence>
<dbReference type="PANTHER" id="PTHR43157:SF31">
    <property type="entry name" value="PHOSPHATIDYLINOSITOL-GLYCAN BIOSYNTHESIS CLASS F PROTEIN"/>
    <property type="match status" value="1"/>
</dbReference>
<accession>A0A7Y9ER76</accession>
<dbReference type="Gene3D" id="3.40.50.720">
    <property type="entry name" value="NAD(P)-binding Rossmann-like Domain"/>
    <property type="match status" value="1"/>
</dbReference>
<protein>
    <submittedName>
        <fullName evidence="2">NAD(P)-dependent dehydrogenase (Short-subunit alcohol dehydrogenase family)</fullName>
    </submittedName>
</protein>
<dbReference type="PANTHER" id="PTHR43157">
    <property type="entry name" value="PHOSPHATIDYLINOSITOL-GLYCAN BIOSYNTHESIS CLASS F PROTEIN-RELATED"/>
    <property type="match status" value="1"/>
</dbReference>
<keyword evidence="1" id="KW-0560">Oxidoreductase</keyword>
<dbReference type="InterPro" id="IPR002347">
    <property type="entry name" value="SDR_fam"/>
</dbReference>
<dbReference type="GO" id="GO:0016491">
    <property type="term" value="F:oxidoreductase activity"/>
    <property type="evidence" value="ECO:0007669"/>
    <property type="project" value="UniProtKB-KW"/>
</dbReference>
<evidence type="ECO:0000256" key="1">
    <source>
        <dbReference type="ARBA" id="ARBA00023002"/>
    </source>
</evidence>
<keyword evidence="3" id="KW-1185">Reference proteome</keyword>
<comment type="caution">
    <text evidence="2">The sequence shown here is derived from an EMBL/GenBank/DDBJ whole genome shotgun (WGS) entry which is preliminary data.</text>
</comment>
<dbReference type="AlphaFoldDB" id="A0A7Y9ER76"/>
<reference evidence="2 3" key="1">
    <citation type="submission" date="2020-07" db="EMBL/GenBank/DDBJ databases">
        <title>Sequencing the genomes of 1000 actinobacteria strains.</title>
        <authorList>
            <person name="Klenk H.-P."/>
        </authorList>
    </citation>
    <scope>NUCLEOTIDE SEQUENCE [LARGE SCALE GENOMIC DNA]</scope>
    <source>
        <strain evidence="2 3">DSM 40398</strain>
    </source>
</reference>
<gene>
    <name evidence="2" type="ORF">BJY14_007588</name>
</gene>
<dbReference type="SUPFAM" id="SSF51735">
    <property type="entry name" value="NAD(P)-binding Rossmann-fold domains"/>
    <property type="match status" value="1"/>
</dbReference>